<dbReference type="PANTHER" id="PTHR43384">
    <property type="entry name" value="SEPTUM SITE-DETERMINING PROTEIN MIND HOMOLOG, CHLOROPLASTIC-RELATED"/>
    <property type="match status" value="1"/>
</dbReference>
<dbReference type="Proteomes" id="UP001259347">
    <property type="component" value="Unassembled WGS sequence"/>
</dbReference>
<feature type="compositionally biased region" description="Basic residues" evidence="3">
    <location>
        <begin position="444"/>
        <end position="454"/>
    </location>
</feature>
<evidence type="ECO:0000313" key="4">
    <source>
        <dbReference type="EMBL" id="MDR6866367.1"/>
    </source>
</evidence>
<dbReference type="Pfam" id="PF10609">
    <property type="entry name" value="ParA"/>
    <property type="match status" value="1"/>
</dbReference>
<reference evidence="4 5" key="1">
    <citation type="submission" date="2023-07" db="EMBL/GenBank/DDBJ databases">
        <title>Sorghum-associated microbial communities from plants grown in Nebraska, USA.</title>
        <authorList>
            <person name="Schachtman D."/>
        </authorList>
    </citation>
    <scope>NUCLEOTIDE SEQUENCE [LARGE SCALE GENOMIC DNA]</scope>
    <source>
        <strain evidence="4 5">2980</strain>
    </source>
</reference>
<evidence type="ECO:0000256" key="2">
    <source>
        <dbReference type="ARBA" id="ARBA00022840"/>
    </source>
</evidence>
<keyword evidence="2" id="KW-0067">ATP-binding</keyword>
<dbReference type="InterPro" id="IPR027417">
    <property type="entry name" value="P-loop_NTPase"/>
</dbReference>
<dbReference type="InterPro" id="IPR050625">
    <property type="entry name" value="ParA/MinD_ATPase"/>
</dbReference>
<evidence type="ECO:0000313" key="5">
    <source>
        <dbReference type="Proteomes" id="UP001259347"/>
    </source>
</evidence>
<organism evidence="4 5">
    <name type="scientific">Microbacterium resistens</name>
    <dbReference type="NCBI Taxonomy" id="156977"/>
    <lineage>
        <taxon>Bacteria</taxon>
        <taxon>Bacillati</taxon>
        <taxon>Actinomycetota</taxon>
        <taxon>Actinomycetes</taxon>
        <taxon>Micrococcales</taxon>
        <taxon>Microbacteriaceae</taxon>
        <taxon>Microbacterium</taxon>
    </lineage>
</organism>
<accession>A0ABU1S9T0</accession>
<dbReference type="PANTHER" id="PTHR43384:SF6">
    <property type="entry name" value="SEPTUM SITE-DETERMINING PROTEIN MIND HOMOLOG, CHLOROPLASTIC"/>
    <property type="match status" value="1"/>
</dbReference>
<dbReference type="Gene3D" id="3.40.50.300">
    <property type="entry name" value="P-loop containing nucleotide triphosphate hydrolases"/>
    <property type="match status" value="1"/>
</dbReference>
<dbReference type="SUPFAM" id="SSF52540">
    <property type="entry name" value="P-loop containing nucleoside triphosphate hydrolases"/>
    <property type="match status" value="1"/>
</dbReference>
<dbReference type="EMBL" id="JAVDUM010000003">
    <property type="protein sequence ID" value="MDR6866367.1"/>
    <property type="molecule type" value="Genomic_DNA"/>
</dbReference>
<sequence>MSRIVLVGDDDATRSLIADLPHAGVEVLAVIAPDVLRHASSAHALPPLPLREADALLLPADRALLPAWLRADCDRAGVRILLLGQGERAERLARRNGLRAPLPPESSAWDLADAITTTAPVSASTAGATGAASAGTGTGTGTETSPDGVVLAVWGPPGAPGRTTVAIQLAAALASPHRQVSLVDADTHAPSIALLLGLADDGPGIAAACRRAEMGLLDGAELSRLATPVTAGSATIDVLAGLNRPSRWPELSAARLRATLVACRDWAPVTVVDVAASLEADEELMSDVAVPRRNAAALTVLETADRIIAVAAADPLGIARFVRAYAELRAVVGTTPVTVLVNRLRPGPVGLDARTQIRRTLERFSGILDIRFLPLDARAADAALLHGKPISEVSPRSALAAEIARLAASLDQGTAGGTRRGAGAGVGAGTSGRVRRSGGGTTRRERRLPRSAGP</sequence>
<proteinExistence type="predicted"/>
<comment type="caution">
    <text evidence="4">The sequence shown here is derived from an EMBL/GenBank/DDBJ whole genome shotgun (WGS) entry which is preliminary data.</text>
</comment>
<feature type="compositionally biased region" description="Gly residues" evidence="3">
    <location>
        <begin position="414"/>
        <end position="430"/>
    </location>
</feature>
<dbReference type="InterPro" id="IPR033756">
    <property type="entry name" value="YlxH/NBP35"/>
</dbReference>
<evidence type="ECO:0000256" key="1">
    <source>
        <dbReference type="ARBA" id="ARBA00022741"/>
    </source>
</evidence>
<feature type="region of interest" description="Disordered" evidence="3">
    <location>
        <begin position="122"/>
        <end position="145"/>
    </location>
</feature>
<keyword evidence="5" id="KW-1185">Reference proteome</keyword>
<dbReference type="RefSeq" id="WP_310018095.1">
    <property type="nucleotide sequence ID" value="NZ_JAVDUM010000003.1"/>
</dbReference>
<keyword evidence="1" id="KW-0547">Nucleotide-binding</keyword>
<protein>
    <submittedName>
        <fullName evidence="4">MinD-like ATPase involved in chromosome partitioning or flagellar assembly</fullName>
    </submittedName>
</protein>
<gene>
    <name evidence="4" type="ORF">J2Y69_000959</name>
</gene>
<evidence type="ECO:0000256" key="3">
    <source>
        <dbReference type="SAM" id="MobiDB-lite"/>
    </source>
</evidence>
<feature type="region of interest" description="Disordered" evidence="3">
    <location>
        <begin position="413"/>
        <end position="454"/>
    </location>
</feature>
<name>A0ABU1S9T0_9MICO</name>